<keyword evidence="5" id="KW-0653">Protein transport</keyword>
<protein>
    <recommendedName>
        <fullName evidence="3">Conserved oligomeric Golgi complex subunit 2</fullName>
    </recommendedName>
    <alternativeName>
        <fullName evidence="8">Component of oligomeric Golgi complex 2</fullName>
    </alternativeName>
</protein>
<dbReference type="EMBL" id="JBBJBU010000001">
    <property type="protein sequence ID" value="KAK7207042.1"/>
    <property type="molecule type" value="Genomic_DNA"/>
</dbReference>
<evidence type="ECO:0000256" key="5">
    <source>
        <dbReference type="ARBA" id="ARBA00022927"/>
    </source>
</evidence>
<dbReference type="GeneID" id="90039375"/>
<evidence type="ECO:0000256" key="7">
    <source>
        <dbReference type="ARBA" id="ARBA00023136"/>
    </source>
</evidence>
<feature type="compositionally biased region" description="Low complexity" evidence="9">
    <location>
        <begin position="40"/>
        <end position="52"/>
    </location>
</feature>
<proteinExistence type="inferred from homology"/>
<name>A0ABR1FBA2_9ASCO</name>
<dbReference type="Pfam" id="PF06148">
    <property type="entry name" value="COG2_N"/>
    <property type="match status" value="1"/>
</dbReference>
<feature type="region of interest" description="Disordered" evidence="9">
    <location>
        <begin position="1"/>
        <end position="63"/>
    </location>
</feature>
<dbReference type="InterPro" id="IPR024602">
    <property type="entry name" value="COG_su2_N"/>
</dbReference>
<evidence type="ECO:0000256" key="3">
    <source>
        <dbReference type="ARBA" id="ARBA00020977"/>
    </source>
</evidence>
<dbReference type="RefSeq" id="XP_064770075.1">
    <property type="nucleotide sequence ID" value="XM_064913863.1"/>
</dbReference>
<keyword evidence="12" id="KW-1185">Reference proteome</keyword>
<dbReference type="PANTHER" id="PTHR12961:SF0">
    <property type="entry name" value="CONSERVED OLIGOMERIC GOLGI COMPLEX SUBUNIT 2"/>
    <property type="match status" value="1"/>
</dbReference>
<keyword evidence="6" id="KW-0333">Golgi apparatus</keyword>
<comment type="similarity">
    <text evidence="2">Belongs to the COG2 family.</text>
</comment>
<comment type="caution">
    <text evidence="11">The sequence shown here is derived from an EMBL/GenBank/DDBJ whole genome shotgun (WGS) entry which is preliminary data.</text>
</comment>
<accession>A0ABR1FBA2</accession>
<feature type="domain" description="Conserved oligomeric Golgi complex subunit 2 N-terminal" evidence="10">
    <location>
        <begin position="76"/>
        <end position="143"/>
    </location>
</feature>
<dbReference type="InterPro" id="IPR009316">
    <property type="entry name" value="COG2"/>
</dbReference>
<evidence type="ECO:0000256" key="4">
    <source>
        <dbReference type="ARBA" id="ARBA00022448"/>
    </source>
</evidence>
<evidence type="ECO:0000256" key="1">
    <source>
        <dbReference type="ARBA" id="ARBA00004395"/>
    </source>
</evidence>
<evidence type="ECO:0000256" key="8">
    <source>
        <dbReference type="ARBA" id="ARBA00031344"/>
    </source>
</evidence>
<sequence>MSSLTEDYFSQHRLAPNGSHSPILRSSSTEPHPSLPTAADSSNIDDMISYSDSDSHDSDYDANGLPFPKPIQRAAFSAPGAFDPDTFLLAQHRYQRLEDLHSQLEDWSKVLKKELVELINRDYADFVGLGKSVSGGTVKVDDIKLAVIGFRREVEGMIIRLDSVIQEIEDLLSQKAEVRQKQNLGRTLLFFAHRLQELELALHVHDSPSPTQDEIEYSSPIDRLRSLCMQFAYIKKLITKLPRDHPFVSAQQSRVSTLRDSLLSEIRKGLKEYSQTGGSTDGYGDIFKYVYIIQ</sequence>
<evidence type="ECO:0000313" key="11">
    <source>
        <dbReference type="EMBL" id="KAK7207042.1"/>
    </source>
</evidence>
<comment type="subcellular location">
    <subcellularLocation>
        <location evidence="1">Golgi apparatus membrane</location>
        <topology evidence="1">Peripheral membrane protein</topology>
    </subcellularLocation>
</comment>
<keyword evidence="4" id="KW-0813">Transport</keyword>
<reference evidence="11 12" key="1">
    <citation type="submission" date="2024-03" db="EMBL/GenBank/DDBJ databases">
        <title>Genome-scale model development and genomic sequencing of the oleaginous clade Lipomyces.</title>
        <authorList>
            <consortium name="Lawrence Berkeley National Laboratory"/>
            <person name="Czajka J.J."/>
            <person name="Han Y."/>
            <person name="Kim J."/>
            <person name="Mondo S.J."/>
            <person name="Hofstad B.A."/>
            <person name="Robles A."/>
            <person name="Haridas S."/>
            <person name="Riley R."/>
            <person name="LaButti K."/>
            <person name="Pangilinan J."/>
            <person name="Andreopoulos W."/>
            <person name="Lipzen A."/>
            <person name="Yan J."/>
            <person name="Wang M."/>
            <person name="Ng V."/>
            <person name="Grigoriev I.V."/>
            <person name="Spatafora J.W."/>
            <person name="Magnuson J.K."/>
            <person name="Baker S.E."/>
            <person name="Pomraning K.R."/>
        </authorList>
    </citation>
    <scope>NUCLEOTIDE SEQUENCE [LARGE SCALE GENOMIC DNA]</scope>
    <source>
        <strain evidence="11 12">Phaff 52-87</strain>
    </source>
</reference>
<evidence type="ECO:0000256" key="9">
    <source>
        <dbReference type="SAM" id="MobiDB-lite"/>
    </source>
</evidence>
<evidence type="ECO:0000259" key="10">
    <source>
        <dbReference type="Pfam" id="PF06148"/>
    </source>
</evidence>
<organism evidence="11 12">
    <name type="scientific">Myxozyma melibiosi</name>
    <dbReference type="NCBI Taxonomy" id="54550"/>
    <lineage>
        <taxon>Eukaryota</taxon>
        <taxon>Fungi</taxon>
        <taxon>Dikarya</taxon>
        <taxon>Ascomycota</taxon>
        <taxon>Saccharomycotina</taxon>
        <taxon>Lipomycetes</taxon>
        <taxon>Lipomycetales</taxon>
        <taxon>Lipomycetaceae</taxon>
        <taxon>Myxozyma</taxon>
    </lineage>
</organism>
<evidence type="ECO:0000256" key="2">
    <source>
        <dbReference type="ARBA" id="ARBA00007603"/>
    </source>
</evidence>
<feature type="compositionally biased region" description="Polar residues" evidence="9">
    <location>
        <begin position="18"/>
        <end position="31"/>
    </location>
</feature>
<evidence type="ECO:0000313" key="12">
    <source>
        <dbReference type="Proteomes" id="UP001498771"/>
    </source>
</evidence>
<dbReference type="PANTHER" id="PTHR12961">
    <property type="entry name" value="CONSERVED OLIGOMERIC GOLGI COMPLEX COMPONENT 2"/>
    <property type="match status" value="1"/>
</dbReference>
<evidence type="ECO:0000256" key="6">
    <source>
        <dbReference type="ARBA" id="ARBA00023034"/>
    </source>
</evidence>
<gene>
    <name evidence="11" type="ORF">BZA70DRAFT_286421</name>
</gene>
<dbReference type="Proteomes" id="UP001498771">
    <property type="component" value="Unassembled WGS sequence"/>
</dbReference>
<keyword evidence="7" id="KW-0472">Membrane</keyword>